<dbReference type="AlphaFoldDB" id="A0A7J0DKN6"/>
<proteinExistence type="predicted"/>
<dbReference type="Proteomes" id="UP000585474">
    <property type="component" value="Unassembled WGS sequence"/>
</dbReference>
<sequence length="901" mass="100713">MHGKASSTRWYCGEAEERPTQRIPEKCQGVEENFFLCLGRWLGVSKRSRKGGRGANGSEVMGSTSCLGTRLPELKLAFLELELELKLGSYGRIMALSSEIKLDGMSKSIVIRTEPVIEPVKAPVQWFSGSTVVQPIQPSKGGNSAAGPTPAKGVVIGEKRLREDLTSWPSKKGKADDGSKGKEAASMLEAKKKVFLSETLLIAGARARIFPGHQKKGGEGKGISSARLGCFSRKGGIPPLNPNWRARTTIGRGPSSRVLREALTRAKDSAMEEFKSSSDFLGAIEDATSKYFGEVLDNGDIHNGNQDALSYRNERAFSILATSTMVIKMPYHIVGWQERPVFDPLIVVFGELVLVLKLSILISTGITDSVPYTIEKRRLACRDSARCMIPQDGSVGNFYLSVCLKMTRRGEMVGDSEESSRGLKLLEDLLQRDESIKGGDSPGQLLHLVNLPGQTHYKKGLNLIWVCLDSTFGHQESKKFPEDTPKLHLEGFNIIWCFRRTPNASPSYYWLRGSGVGSVFIAEIKHCLIGRAHPLKEELEHPPNPNPPWITCMSPTVSLLLPYLLSSEPGGRRLAMYFLKYPFLIRPLNEFFMLDLREDLGDGSIKGRQHQLKATRFLPFIVPSLLLRLALTNSSAAIYLLALLWRVNKVSRTFFERESNNGPERSPSIMAINTTLSLRWEAFFCLTRQLMKLLTKSLVRSPNESMVPEPSFLNHDLADPFRVVHRICLSFVDPELDSSSPSTLGVMLDYRDSVEEELLSRRDKDLAIDVAYFVLGQYYGCYGNYRHSISETVGLPKPVLEEEVVDCWRDPLNPELDWYWPLDELCRLKGYWHLVYVTNNCAGKMSEKGKDNHHHHPEKQPQYGTFQGVKNYPAQPVIGIPQPVPPLGATDSSTQYYAHGY</sequence>
<evidence type="ECO:0000313" key="1">
    <source>
        <dbReference type="EMBL" id="GFS36355.1"/>
    </source>
</evidence>
<dbReference type="EMBL" id="BJWL01000249">
    <property type="protein sequence ID" value="GFS36355.1"/>
    <property type="molecule type" value="Genomic_DNA"/>
</dbReference>
<organism evidence="1 2">
    <name type="scientific">Actinidia rufa</name>
    <dbReference type="NCBI Taxonomy" id="165716"/>
    <lineage>
        <taxon>Eukaryota</taxon>
        <taxon>Viridiplantae</taxon>
        <taxon>Streptophyta</taxon>
        <taxon>Embryophyta</taxon>
        <taxon>Tracheophyta</taxon>
        <taxon>Spermatophyta</taxon>
        <taxon>Magnoliopsida</taxon>
        <taxon>eudicotyledons</taxon>
        <taxon>Gunneridae</taxon>
        <taxon>Pentapetalae</taxon>
        <taxon>asterids</taxon>
        <taxon>Ericales</taxon>
        <taxon>Actinidiaceae</taxon>
        <taxon>Actinidia</taxon>
    </lineage>
</organism>
<name>A0A7J0DKN6_9ERIC</name>
<protein>
    <submittedName>
        <fullName evidence="1">Uncharacterized protein</fullName>
    </submittedName>
</protein>
<accession>A0A7J0DKN6</accession>
<keyword evidence="2" id="KW-1185">Reference proteome</keyword>
<comment type="caution">
    <text evidence="1">The sequence shown here is derived from an EMBL/GenBank/DDBJ whole genome shotgun (WGS) entry which is preliminary data.</text>
</comment>
<gene>
    <name evidence="1" type="ORF">Acr_00g0045520</name>
</gene>
<evidence type="ECO:0000313" key="2">
    <source>
        <dbReference type="Proteomes" id="UP000585474"/>
    </source>
</evidence>
<reference evidence="2" key="1">
    <citation type="submission" date="2019-07" db="EMBL/GenBank/DDBJ databases">
        <title>De Novo Assembly of kiwifruit Actinidia rufa.</title>
        <authorList>
            <person name="Sugita-Konishi S."/>
            <person name="Sato K."/>
            <person name="Mori E."/>
            <person name="Abe Y."/>
            <person name="Kisaki G."/>
            <person name="Hamano K."/>
            <person name="Suezawa K."/>
            <person name="Otani M."/>
            <person name="Fukuda T."/>
            <person name="Manabe T."/>
            <person name="Gomi K."/>
            <person name="Tabuchi M."/>
            <person name="Akimitsu K."/>
            <person name="Kataoka I."/>
        </authorList>
    </citation>
    <scope>NUCLEOTIDE SEQUENCE [LARGE SCALE GENOMIC DNA]</scope>
    <source>
        <strain evidence="2">cv. Fuchu</strain>
    </source>
</reference>